<accession>A0AAP0V9U5</accession>
<evidence type="ECO:0000256" key="5">
    <source>
        <dbReference type="ARBA" id="ARBA00023136"/>
    </source>
</evidence>
<name>A0AAP0V9U5_PREIN</name>
<feature type="transmembrane region" description="Helical" evidence="6">
    <location>
        <begin position="447"/>
        <end position="464"/>
    </location>
</feature>
<evidence type="ECO:0000256" key="3">
    <source>
        <dbReference type="ARBA" id="ARBA00022692"/>
    </source>
</evidence>
<evidence type="ECO:0000313" key="8">
    <source>
        <dbReference type="Proteomes" id="UP000032541"/>
    </source>
</evidence>
<feature type="transmembrane region" description="Helical" evidence="6">
    <location>
        <begin position="45"/>
        <end position="62"/>
    </location>
</feature>
<sequence>MSDISSNNKRIAKNTLLLYIRMMAVMGVSIYTTRVYLDQLGVSDYGIYNIVGGVVGMLTFFSNSMSTTTMRYITVALGERNIENLKKTFAGTLNIHIFFAFCIVVLLETIGLWFVNNKLVIPIDRLTAVNWVYQFSILSTFIGIIQIPYNSTINAHEDMGVFAWLAIFDVLCKLGIAYLLLISPIDKLIFYSLMLLIVNFMIFLIYRTYCYTHYKECRFKLFIDKKMYKSMASFSGWYMLGGFADICREEGVNIILNLFFGTLVNAARAVAVQVSSVANGFMYNFLAAAYPQTIKYYAEGDINQMQILVNRSLKFSFLLIFLISVPLMLNIDFILDIWLKEVPNMANIFMILICLDFLFKSLLGTPFSWLVAASGKVRNEQIFASIVLLMIIPVSYVLLKSYPNPIVPFVVVIIFNSLSGIVRLYFAHQLTGYSIPSFVKEVLRPTLKISLVTIPISVSLRLILFNNETLYSFILSTLFFYTIALLSCWIFAFDKNEKETIVRIIQNKNIFRNNK</sequence>
<dbReference type="RefSeq" id="WP_045167696.1">
    <property type="nucleotide sequence ID" value="NZ_ATMK01000015.1"/>
</dbReference>
<feature type="transmembrane region" description="Helical" evidence="6">
    <location>
        <begin position="161"/>
        <end position="182"/>
    </location>
</feature>
<dbReference type="PANTHER" id="PTHR30250">
    <property type="entry name" value="PST FAMILY PREDICTED COLANIC ACID TRANSPORTER"/>
    <property type="match status" value="1"/>
</dbReference>
<feature type="transmembrane region" description="Helical" evidence="6">
    <location>
        <begin position="470"/>
        <end position="493"/>
    </location>
</feature>
<evidence type="ECO:0000256" key="4">
    <source>
        <dbReference type="ARBA" id="ARBA00022989"/>
    </source>
</evidence>
<feature type="transmembrane region" description="Helical" evidence="6">
    <location>
        <begin position="131"/>
        <end position="149"/>
    </location>
</feature>
<feature type="transmembrane region" description="Helical" evidence="6">
    <location>
        <begin position="405"/>
        <end position="426"/>
    </location>
</feature>
<evidence type="ECO:0000256" key="6">
    <source>
        <dbReference type="SAM" id="Phobius"/>
    </source>
</evidence>
<dbReference type="AlphaFoldDB" id="A0AAP0V9U5"/>
<gene>
    <name evidence="7" type="ORF">M573_115012</name>
</gene>
<dbReference type="EMBL" id="ATMK01000015">
    <property type="protein sequence ID" value="KJJ86824.1"/>
    <property type="molecule type" value="Genomic_DNA"/>
</dbReference>
<feature type="transmembrane region" description="Helical" evidence="6">
    <location>
        <begin position="382"/>
        <end position="399"/>
    </location>
</feature>
<protein>
    <submittedName>
        <fullName evidence="7">Polysaccharide biosynthesis protein</fullName>
    </submittedName>
</protein>
<dbReference type="PANTHER" id="PTHR30250:SF26">
    <property type="entry name" value="PSMA PROTEIN"/>
    <property type="match status" value="1"/>
</dbReference>
<evidence type="ECO:0000313" key="7">
    <source>
        <dbReference type="EMBL" id="KJJ86824.1"/>
    </source>
</evidence>
<reference evidence="7 8" key="1">
    <citation type="journal article" date="2015" name="BMC Genomics">
        <title>Comparative genome analysis of Prevotella intermedia strain isolated from infected root canal reveals features related to pathogenicity and adaptation.</title>
        <authorList>
            <person name="Ruan Y."/>
            <person name="Shen L."/>
            <person name="Zou Y."/>
            <person name="Qi Z."/>
            <person name="Yin J."/>
            <person name="Jiang J."/>
            <person name="Guo L."/>
            <person name="He L."/>
            <person name="Chen Z."/>
            <person name="Tang Z."/>
            <person name="Qin S."/>
        </authorList>
    </citation>
    <scope>NUCLEOTIDE SEQUENCE [LARGE SCALE GENOMIC DNA]</scope>
    <source>
        <strain evidence="7 8">ZT</strain>
    </source>
</reference>
<dbReference type="Proteomes" id="UP000032541">
    <property type="component" value="Unassembled WGS sequence"/>
</dbReference>
<comment type="subcellular location">
    <subcellularLocation>
        <location evidence="1">Cell membrane</location>
        <topology evidence="1">Multi-pass membrane protein</topology>
    </subcellularLocation>
</comment>
<comment type="caution">
    <text evidence="7">The sequence shown here is derived from an EMBL/GenBank/DDBJ whole genome shotgun (WGS) entry which is preliminary data.</text>
</comment>
<feature type="transmembrane region" description="Helical" evidence="6">
    <location>
        <begin position="188"/>
        <end position="206"/>
    </location>
</feature>
<keyword evidence="3 6" id="KW-0812">Transmembrane</keyword>
<evidence type="ECO:0000256" key="2">
    <source>
        <dbReference type="ARBA" id="ARBA00022475"/>
    </source>
</evidence>
<dbReference type="InterPro" id="IPR050833">
    <property type="entry name" value="Poly_Biosynth_Transport"/>
</dbReference>
<evidence type="ECO:0000256" key="1">
    <source>
        <dbReference type="ARBA" id="ARBA00004651"/>
    </source>
</evidence>
<dbReference type="GO" id="GO:0005886">
    <property type="term" value="C:plasma membrane"/>
    <property type="evidence" value="ECO:0007669"/>
    <property type="project" value="UniProtKB-SubCell"/>
</dbReference>
<keyword evidence="4 6" id="KW-1133">Transmembrane helix</keyword>
<organism evidence="7 8">
    <name type="scientific">Prevotella intermedia ZT</name>
    <dbReference type="NCBI Taxonomy" id="1347790"/>
    <lineage>
        <taxon>Bacteria</taxon>
        <taxon>Pseudomonadati</taxon>
        <taxon>Bacteroidota</taxon>
        <taxon>Bacteroidia</taxon>
        <taxon>Bacteroidales</taxon>
        <taxon>Prevotellaceae</taxon>
        <taxon>Prevotella</taxon>
    </lineage>
</organism>
<feature type="transmembrane region" description="Helical" evidence="6">
    <location>
        <begin position="345"/>
        <end position="370"/>
    </location>
</feature>
<feature type="transmembrane region" description="Helical" evidence="6">
    <location>
        <begin position="16"/>
        <end position="33"/>
    </location>
</feature>
<feature type="transmembrane region" description="Helical" evidence="6">
    <location>
        <begin position="95"/>
        <end position="115"/>
    </location>
</feature>
<keyword evidence="2" id="KW-1003">Cell membrane</keyword>
<keyword evidence="5 6" id="KW-0472">Membrane</keyword>
<proteinExistence type="predicted"/>
<feature type="transmembrane region" description="Helical" evidence="6">
    <location>
        <begin position="315"/>
        <end position="339"/>
    </location>
</feature>